<proteinExistence type="predicted"/>
<name>A0ACC0WWH1_9STRA</name>
<organism evidence="1 2">
    <name type="scientific">Peronosclerospora sorghi</name>
    <dbReference type="NCBI Taxonomy" id="230839"/>
    <lineage>
        <taxon>Eukaryota</taxon>
        <taxon>Sar</taxon>
        <taxon>Stramenopiles</taxon>
        <taxon>Oomycota</taxon>
        <taxon>Peronosporomycetes</taxon>
        <taxon>Peronosporales</taxon>
        <taxon>Peronosporaceae</taxon>
        <taxon>Peronosclerospora</taxon>
    </lineage>
</organism>
<evidence type="ECO:0000313" key="1">
    <source>
        <dbReference type="EMBL" id="KAI9922321.1"/>
    </source>
</evidence>
<keyword evidence="2" id="KW-1185">Reference proteome</keyword>
<evidence type="ECO:0000313" key="2">
    <source>
        <dbReference type="Proteomes" id="UP001163321"/>
    </source>
</evidence>
<accession>A0ACC0WWH1</accession>
<reference evidence="1 2" key="1">
    <citation type="journal article" date="2022" name="bioRxiv">
        <title>The genome of the oomycete Peronosclerospora sorghi, a cosmopolitan pathogen of maize and sorghum, is inflated with dispersed pseudogenes.</title>
        <authorList>
            <person name="Fletcher K."/>
            <person name="Martin F."/>
            <person name="Isakeit T."/>
            <person name="Cavanaugh K."/>
            <person name="Magill C."/>
            <person name="Michelmore R."/>
        </authorList>
    </citation>
    <scope>NUCLEOTIDE SEQUENCE [LARGE SCALE GENOMIC DNA]</scope>
    <source>
        <strain evidence="1">P6</strain>
    </source>
</reference>
<gene>
    <name evidence="1" type="ORF">PsorP6_000975</name>
</gene>
<protein>
    <submittedName>
        <fullName evidence="1">Uncharacterized protein</fullName>
    </submittedName>
</protein>
<dbReference type="EMBL" id="CM047580">
    <property type="protein sequence ID" value="KAI9922321.1"/>
    <property type="molecule type" value="Genomic_DNA"/>
</dbReference>
<sequence>METWLARLKEFQIDLVFVIDPPQCFWRREPSERKAEQIEQLSRDIKYSLGTSSCDTVAPGTPTTTTRVGNTLLQTNGRFPFAREKLRGVLGKHDIAVTTASREADEELGALVRS</sequence>
<dbReference type="Proteomes" id="UP001163321">
    <property type="component" value="Chromosome 1"/>
</dbReference>
<comment type="caution">
    <text evidence="1">The sequence shown here is derived from an EMBL/GenBank/DDBJ whole genome shotgun (WGS) entry which is preliminary data.</text>
</comment>